<evidence type="ECO:0008006" key="6">
    <source>
        <dbReference type="Google" id="ProtNLM"/>
    </source>
</evidence>
<dbReference type="PANTHER" id="PTHR24321:SF8">
    <property type="entry name" value="ESTRADIOL 17-BETA-DEHYDROGENASE 8-RELATED"/>
    <property type="match status" value="1"/>
</dbReference>
<dbReference type="InterPro" id="IPR036291">
    <property type="entry name" value="NAD(P)-bd_dom_sf"/>
</dbReference>
<dbReference type="SUPFAM" id="SSF51735">
    <property type="entry name" value="NAD(P)-binding Rossmann-fold domains"/>
    <property type="match status" value="1"/>
</dbReference>
<proteinExistence type="inferred from homology"/>
<dbReference type="Gene3D" id="3.40.50.720">
    <property type="entry name" value="NAD(P)-binding Rossmann-like Domain"/>
    <property type="match status" value="1"/>
</dbReference>
<dbReference type="PRINTS" id="PR00081">
    <property type="entry name" value="GDHRDH"/>
</dbReference>
<evidence type="ECO:0000313" key="4">
    <source>
        <dbReference type="EMBL" id="KAL1621665.1"/>
    </source>
</evidence>
<dbReference type="InterPro" id="IPR020904">
    <property type="entry name" value="Sc_DH/Rdtase_CS"/>
</dbReference>
<evidence type="ECO:0000256" key="3">
    <source>
        <dbReference type="ARBA" id="ARBA00023002"/>
    </source>
</evidence>
<gene>
    <name evidence="4" type="ORF">SLS56_009063</name>
</gene>
<keyword evidence="5" id="KW-1185">Reference proteome</keyword>
<reference evidence="4 5" key="1">
    <citation type="submission" date="2024-02" db="EMBL/GenBank/DDBJ databases">
        <title>De novo assembly and annotation of 12 fungi associated with fruit tree decline syndrome in Ontario, Canada.</title>
        <authorList>
            <person name="Sulman M."/>
            <person name="Ellouze W."/>
            <person name="Ilyukhin E."/>
        </authorList>
    </citation>
    <scope>NUCLEOTIDE SEQUENCE [LARGE SCALE GENOMIC DNA]</scope>
    <source>
        <strain evidence="4 5">M1-105</strain>
    </source>
</reference>
<protein>
    <recommendedName>
        <fullName evidence="6">NAD(P)-binding protein</fullName>
    </recommendedName>
</protein>
<dbReference type="InterPro" id="IPR002347">
    <property type="entry name" value="SDR_fam"/>
</dbReference>
<keyword evidence="2" id="KW-0521">NADP</keyword>
<dbReference type="EMBL" id="JAJVDC020000147">
    <property type="protein sequence ID" value="KAL1621665.1"/>
    <property type="molecule type" value="Genomic_DNA"/>
</dbReference>
<dbReference type="PRINTS" id="PR00080">
    <property type="entry name" value="SDRFAMILY"/>
</dbReference>
<comment type="caution">
    <text evidence="4">The sequence shown here is derived from an EMBL/GenBank/DDBJ whole genome shotgun (WGS) entry which is preliminary data.</text>
</comment>
<dbReference type="PANTHER" id="PTHR24321">
    <property type="entry name" value="DEHYDROGENASES, SHORT CHAIN"/>
    <property type="match status" value="1"/>
</dbReference>
<evidence type="ECO:0000313" key="5">
    <source>
        <dbReference type="Proteomes" id="UP001521116"/>
    </source>
</evidence>
<keyword evidence="3" id="KW-0560">Oxidoreductase</keyword>
<comment type="similarity">
    <text evidence="1">Belongs to the short-chain dehydrogenases/reductases (SDR) family.</text>
</comment>
<name>A0ABR3SJ36_9PEZI</name>
<dbReference type="PROSITE" id="PS00061">
    <property type="entry name" value="ADH_SHORT"/>
    <property type="match status" value="1"/>
</dbReference>
<evidence type="ECO:0000256" key="2">
    <source>
        <dbReference type="ARBA" id="ARBA00022857"/>
    </source>
</evidence>
<accession>A0ABR3SJ36</accession>
<dbReference type="Pfam" id="PF13561">
    <property type="entry name" value="adh_short_C2"/>
    <property type="match status" value="1"/>
</dbReference>
<dbReference type="Proteomes" id="UP001521116">
    <property type="component" value="Unassembled WGS sequence"/>
</dbReference>
<evidence type="ECO:0000256" key="1">
    <source>
        <dbReference type="ARBA" id="ARBA00006484"/>
    </source>
</evidence>
<organism evidence="4 5">
    <name type="scientific">Neofusicoccum ribis</name>
    <dbReference type="NCBI Taxonomy" id="45134"/>
    <lineage>
        <taxon>Eukaryota</taxon>
        <taxon>Fungi</taxon>
        <taxon>Dikarya</taxon>
        <taxon>Ascomycota</taxon>
        <taxon>Pezizomycotina</taxon>
        <taxon>Dothideomycetes</taxon>
        <taxon>Dothideomycetes incertae sedis</taxon>
        <taxon>Botryosphaeriales</taxon>
        <taxon>Botryosphaeriaceae</taxon>
        <taxon>Neofusicoccum</taxon>
    </lineage>
</organism>
<sequence>MAPGASETPMNYLVTGAARGIGRGLTRNLLRRGHRVFLLDANAAELENTLSLAPSWAPKPAASSPSPAPFQGQVVDLADRAQLKQAVAAASTFFNGKLDVLVNNAFVTPHVWSGDRAMDDADDAIEREWDVKIAVGLTAPFLLSRLCVPLLKAAGDAQGGGSRAGCVVNVSSTRAHQAEPNHEAYSAAKAGLLGLTTSMAVSLGQAHGIRVNAVTPGWVDVDDENAAADQKGAKWGEGLGEADHRWHPAGRVGRVEDVARAVVFLAESGFVTGEEVVLDGGVTRKMVYPEE</sequence>